<dbReference type="EMBL" id="JBHRTL010000007">
    <property type="protein sequence ID" value="MFC3155878.1"/>
    <property type="molecule type" value="Genomic_DNA"/>
</dbReference>
<organism evidence="2 3">
    <name type="scientific">Gilvimarinus japonicus</name>
    <dbReference type="NCBI Taxonomy" id="1796469"/>
    <lineage>
        <taxon>Bacteria</taxon>
        <taxon>Pseudomonadati</taxon>
        <taxon>Pseudomonadota</taxon>
        <taxon>Gammaproteobacteria</taxon>
        <taxon>Cellvibrionales</taxon>
        <taxon>Cellvibrionaceae</taxon>
        <taxon>Gilvimarinus</taxon>
    </lineage>
</organism>
<dbReference type="RefSeq" id="WP_382416852.1">
    <property type="nucleotide sequence ID" value="NZ_AP031500.1"/>
</dbReference>
<evidence type="ECO:0000256" key="1">
    <source>
        <dbReference type="SAM" id="MobiDB-lite"/>
    </source>
</evidence>
<sequence>MSKTVSLERKQAYTRQTRTANYVASLKLEGITTPKSSSKPTSREEIIAKYTAPQP</sequence>
<name>A0ABV7HT04_9GAMM</name>
<dbReference type="InterPro" id="IPR022541">
    <property type="entry name" value="YhfG"/>
</dbReference>
<gene>
    <name evidence="2" type="ORF">ACFOEB_11755</name>
</gene>
<evidence type="ECO:0000313" key="2">
    <source>
        <dbReference type="EMBL" id="MFC3155878.1"/>
    </source>
</evidence>
<evidence type="ECO:0000313" key="3">
    <source>
        <dbReference type="Proteomes" id="UP001595548"/>
    </source>
</evidence>
<feature type="region of interest" description="Disordered" evidence="1">
    <location>
        <begin position="32"/>
        <end position="55"/>
    </location>
</feature>
<dbReference type="Pfam" id="PF10832">
    <property type="entry name" value="YhfG"/>
    <property type="match status" value="1"/>
</dbReference>
<proteinExistence type="predicted"/>
<accession>A0ABV7HT04</accession>
<protein>
    <submittedName>
        <fullName evidence="2">YhfG family protein</fullName>
    </submittedName>
</protein>
<reference evidence="3" key="1">
    <citation type="journal article" date="2019" name="Int. J. Syst. Evol. Microbiol.">
        <title>The Global Catalogue of Microorganisms (GCM) 10K type strain sequencing project: providing services to taxonomists for standard genome sequencing and annotation.</title>
        <authorList>
            <consortium name="The Broad Institute Genomics Platform"/>
            <consortium name="The Broad Institute Genome Sequencing Center for Infectious Disease"/>
            <person name="Wu L."/>
            <person name="Ma J."/>
        </authorList>
    </citation>
    <scope>NUCLEOTIDE SEQUENCE [LARGE SCALE GENOMIC DNA]</scope>
    <source>
        <strain evidence="3">KCTC 52141</strain>
    </source>
</reference>
<keyword evidence="3" id="KW-1185">Reference proteome</keyword>
<comment type="caution">
    <text evidence="2">The sequence shown here is derived from an EMBL/GenBank/DDBJ whole genome shotgun (WGS) entry which is preliminary data.</text>
</comment>
<dbReference type="Proteomes" id="UP001595548">
    <property type="component" value="Unassembled WGS sequence"/>
</dbReference>